<dbReference type="EMBL" id="BLLF01001148">
    <property type="protein sequence ID" value="GFH17447.1"/>
    <property type="molecule type" value="Genomic_DNA"/>
</dbReference>
<gene>
    <name evidence="2" type="ORF">HaLaN_14086</name>
</gene>
<organism evidence="2 3">
    <name type="scientific">Haematococcus lacustris</name>
    <name type="common">Green alga</name>
    <name type="synonym">Haematococcus pluvialis</name>
    <dbReference type="NCBI Taxonomy" id="44745"/>
    <lineage>
        <taxon>Eukaryota</taxon>
        <taxon>Viridiplantae</taxon>
        <taxon>Chlorophyta</taxon>
        <taxon>core chlorophytes</taxon>
        <taxon>Chlorophyceae</taxon>
        <taxon>CS clade</taxon>
        <taxon>Chlamydomonadales</taxon>
        <taxon>Haematococcaceae</taxon>
        <taxon>Haematococcus</taxon>
    </lineage>
</organism>
<reference evidence="2 3" key="1">
    <citation type="submission" date="2020-02" db="EMBL/GenBank/DDBJ databases">
        <title>Draft genome sequence of Haematococcus lacustris strain NIES-144.</title>
        <authorList>
            <person name="Morimoto D."/>
            <person name="Nakagawa S."/>
            <person name="Yoshida T."/>
            <person name="Sawayama S."/>
        </authorList>
    </citation>
    <scope>NUCLEOTIDE SEQUENCE [LARGE SCALE GENOMIC DNA]</scope>
    <source>
        <strain evidence="2 3">NIES-144</strain>
    </source>
</reference>
<dbReference type="Proteomes" id="UP000485058">
    <property type="component" value="Unassembled WGS sequence"/>
</dbReference>
<dbReference type="AlphaFoldDB" id="A0A699Z483"/>
<sequence length="130" mass="13425">MCKGQLGQGQGQQGQGEGQQGQGQQGQGQGQLVQVLGTLQSVSPYLASIEDGTGYVEVSLGRDLELLPGFTSGMLQDFARDPAQAAEAQRSSQAAAQRTSEPVASPVAHRQAGAAWSSVSLVDLVEARDA</sequence>
<feature type="non-terminal residue" evidence="2">
    <location>
        <position position="130"/>
    </location>
</feature>
<evidence type="ECO:0000313" key="3">
    <source>
        <dbReference type="Proteomes" id="UP000485058"/>
    </source>
</evidence>
<accession>A0A699Z483</accession>
<evidence type="ECO:0000256" key="1">
    <source>
        <dbReference type="SAM" id="MobiDB-lite"/>
    </source>
</evidence>
<proteinExistence type="predicted"/>
<keyword evidence="3" id="KW-1185">Reference proteome</keyword>
<comment type="caution">
    <text evidence="2">The sequence shown here is derived from an EMBL/GenBank/DDBJ whole genome shotgun (WGS) entry which is preliminary data.</text>
</comment>
<feature type="region of interest" description="Disordered" evidence="1">
    <location>
        <begin position="1"/>
        <end position="30"/>
    </location>
</feature>
<name>A0A699Z483_HAELA</name>
<feature type="region of interest" description="Disordered" evidence="1">
    <location>
        <begin position="81"/>
        <end position="114"/>
    </location>
</feature>
<feature type="compositionally biased region" description="Gly residues" evidence="1">
    <location>
        <begin position="1"/>
        <end position="29"/>
    </location>
</feature>
<feature type="compositionally biased region" description="Low complexity" evidence="1">
    <location>
        <begin position="83"/>
        <end position="98"/>
    </location>
</feature>
<evidence type="ECO:0000313" key="2">
    <source>
        <dbReference type="EMBL" id="GFH17447.1"/>
    </source>
</evidence>
<feature type="non-terminal residue" evidence="2">
    <location>
        <position position="1"/>
    </location>
</feature>
<protein>
    <submittedName>
        <fullName evidence="2">Uncharacterized protein</fullName>
    </submittedName>
</protein>